<evidence type="ECO:0000313" key="2">
    <source>
        <dbReference type="Proteomes" id="UP001152622"/>
    </source>
</evidence>
<dbReference type="EMBL" id="JAINUF010000019">
    <property type="protein sequence ID" value="KAJ8336860.1"/>
    <property type="molecule type" value="Genomic_DNA"/>
</dbReference>
<comment type="caution">
    <text evidence="1">The sequence shown here is derived from an EMBL/GenBank/DDBJ whole genome shotgun (WGS) entry which is preliminary data.</text>
</comment>
<reference evidence="1" key="1">
    <citation type="journal article" date="2023" name="Science">
        <title>Genome structures resolve the early diversification of teleost fishes.</title>
        <authorList>
            <person name="Parey E."/>
            <person name="Louis A."/>
            <person name="Montfort J."/>
            <person name="Bouchez O."/>
            <person name="Roques C."/>
            <person name="Iampietro C."/>
            <person name="Lluch J."/>
            <person name="Castinel A."/>
            <person name="Donnadieu C."/>
            <person name="Desvignes T."/>
            <person name="Floi Bucao C."/>
            <person name="Jouanno E."/>
            <person name="Wen M."/>
            <person name="Mejri S."/>
            <person name="Dirks R."/>
            <person name="Jansen H."/>
            <person name="Henkel C."/>
            <person name="Chen W.J."/>
            <person name="Zahm M."/>
            <person name="Cabau C."/>
            <person name="Klopp C."/>
            <person name="Thompson A.W."/>
            <person name="Robinson-Rechavi M."/>
            <person name="Braasch I."/>
            <person name="Lecointre G."/>
            <person name="Bobe J."/>
            <person name="Postlethwait J.H."/>
            <person name="Berthelot C."/>
            <person name="Roest Crollius H."/>
            <person name="Guiguen Y."/>
        </authorList>
    </citation>
    <scope>NUCLEOTIDE SEQUENCE</scope>
    <source>
        <strain evidence="1">WJC10195</strain>
    </source>
</reference>
<accession>A0A9Q1EDK8</accession>
<keyword evidence="2" id="KW-1185">Reference proteome</keyword>
<proteinExistence type="predicted"/>
<protein>
    <submittedName>
        <fullName evidence="1">Uncharacterized protein</fullName>
    </submittedName>
</protein>
<organism evidence="1 2">
    <name type="scientific">Synaphobranchus kaupii</name>
    <name type="common">Kaup's arrowtooth eel</name>
    <dbReference type="NCBI Taxonomy" id="118154"/>
    <lineage>
        <taxon>Eukaryota</taxon>
        <taxon>Metazoa</taxon>
        <taxon>Chordata</taxon>
        <taxon>Craniata</taxon>
        <taxon>Vertebrata</taxon>
        <taxon>Euteleostomi</taxon>
        <taxon>Actinopterygii</taxon>
        <taxon>Neopterygii</taxon>
        <taxon>Teleostei</taxon>
        <taxon>Anguilliformes</taxon>
        <taxon>Synaphobranchidae</taxon>
        <taxon>Synaphobranchus</taxon>
    </lineage>
</organism>
<evidence type="ECO:0000313" key="1">
    <source>
        <dbReference type="EMBL" id="KAJ8336860.1"/>
    </source>
</evidence>
<dbReference type="AlphaFoldDB" id="A0A9Q1EDK8"/>
<dbReference type="Proteomes" id="UP001152622">
    <property type="component" value="Chromosome 19"/>
</dbReference>
<gene>
    <name evidence="1" type="ORF">SKAU_G00380800</name>
</gene>
<sequence length="93" mass="10098">MAPSCVRSVRLTRGEASGVVAREGGRSVYQAKRKNRAESRHCSTAPLPHEILLTLIPVFVPNPLKKTKAKKKMKGPPAVSHCQGEELLGTLII</sequence>
<name>A0A9Q1EDK8_SYNKA</name>